<name>E7QZ93_HALPU</name>
<dbReference type="AlphaFoldDB" id="E7QZ93"/>
<feature type="transmembrane region" description="Helical" evidence="1">
    <location>
        <begin position="44"/>
        <end position="64"/>
    </location>
</feature>
<reference evidence="2 3" key="1">
    <citation type="journal article" date="2014" name="ISME J.">
        <title>Trehalose/2-sulfotrehalose biosynthesis and glycine-betaine uptake are widely spread mechanisms for osmoadaptation in the Halobacteriales.</title>
        <authorList>
            <person name="Youssef N.H."/>
            <person name="Savage-Ashlock K.N."/>
            <person name="McCully A.L."/>
            <person name="Luedtke B."/>
            <person name="Shaw E.I."/>
            <person name="Hoff W.D."/>
            <person name="Elshahed M.S."/>
        </authorList>
    </citation>
    <scope>NUCLEOTIDE SEQUENCE [LARGE SCALE GENOMIC DNA]</scope>
    <source>
        <strain evidence="2 3">DX253</strain>
    </source>
</reference>
<dbReference type="Proteomes" id="UP000003751">
    <property type="component" value="Unassembled WGS sequence"/>
</dbReference>
<dbReference type="PATRIC" id="fig|797209.4.peg.4012"/>
<protein>
    <submittedName>
        <fullName evidence="2">Uncharacterized protein</fullName>
    </submittedName>
</protein>
<proteinExistence type="predicted"/>
<evidence type="ECO:0000256" key="1">
    <source>
        <dbReference type="SAM" id="Phobius"/>
    </source>
</evidence>
<gene>
    <name evidence="2" type="ORF">ZOD2009_20502</name>
</gene>
<accession>E7QZ93</accession>
<comment type="caution">
    <text evidence="2">The sequence shown here is derived from an EMBL/GenBank/DDBJ whole genome shotgun (WGS) entry which is preliminary data.</text>
</comment>
<keyword evidence="1" id="KW-0472">Membrane</keyword>
<evidence type="ECO:0000313" key="2">
    <source>
        <dbReference type="EMBL" id="EFW90014.1"/>
    </source>
</evidence>
<feature type="transmembrane region" description="Helical" evidence="1">
    <location>
        <begin position="7"/>
        <end position="32"/>
    </location>
</feature>
<dbReference type="EMBL" id="AEMG01000029">
    <property type="protein sequence ID" value="EFW90014.1"/>
    <property type="molecule type" value="Genomic_DNA"/>
</dbReference>
<evidence type="ECO:0000313" key="3">
    <source>
        <dbReference type="Proteomes" id="UP000003751"/>
    </source>
</evidence>
<keyword evidence="1" id="KW-1133">Transmembrane helix</keyword>
<organism evidence="2 3">
    <name type="scientific">Haladaptatus paucihalophilus DX253</name>
    <dbReference type="NCBI Taxonomy" id="797209"/>
    <lineage>
        <taxon>Archaea</taxon>
        <taxon>Methanobacteriati</taxon>
        <taxon>Methanobacteriota</taxon>
        <taxon>Stenosarchaea group</taxon>
        <taxon>Halobacteria</taxon>
        <taxon>Halobacteriales</taxon>
        <taxon>Haladaptataceae</taxon>
        <taxon>Haladaptatus</taxon>
    </lineage>
</organism>
<sequence>MSVRSDFVFDLLASLVALFVCLFSLSVIRLTALGSSVSTYRDEVSLLAAFTGLGFGMGVLNTTVPATTRLLIALL</sequence>
<keyword evidence="1" id="KW-0812">Transmembrane</keyword>